<dbReference type="InterPro" id="IPR023881">
    <property type="entry name" value="Thiol_BshA"/>
</dbReference>
<dbReference type="Gene3D" id="3.40.50.2000">
    <property type="entry name" value="Glycogen Phosphorylase B"/>
    <property type="match status" value="2"/>
</dbReference>
<dbReference type="AlphaFoldDB" id="A0A2I0R176"/>
<dbReference type="OrthoDB" id="9810929at2"/>
<dbReference type="InterPro" id="IPR050194">
    <property type="entry name" value="Glycosyltransferase_grp1"/>
</dbReference>
<feature type="domain" description="Glycosyl transferase family 1" evidence="1">
    <location>
        <begin position="190"/>
        <end position="350"/>
    </location>
</feature>
<evidence type="ECO:0000313" key="3">
    <source>
        <dbReference type="EMBL" id="PKR80333.1"/>
    </source>
</evidence>
<dbReference type="Pfam" id="PF13439">
    <property type="entry name" value="Glyco_transf_4"/>
    <property type="match status" value="1"/>
</dbReference>
<dbReference type="PANTHER" id="PTHR45947:SF3">
    <property type="entry name" value="SULFOQUINOVOSYL TRANSFERASE SQD2"/>
    <property type="match status" value="1"/>
</dbReference>
<evidence type="ECO:0000313" key="4">
    <source>
        <dbReference type="Proteomes" id="UP000236654"/>
    </source>
</evidence>
<dbReference type="RefSeq" id="WP_101335045.1">
    <property type="nucleotide sequence ID" value="NZ_PJNI01000011.1"/>
</dbReference>
<dbReference type="NCBIfam" id="TIGR03999">
    <property type="entry name" value="thiol_BshA"/>
    <property type="match status" value="1"/>
</dbReference>
<protein>
    <submittedName>
        <fullName evidence="3">N-acetyl-alpha-D-glucosaminyl L-malate synthase BshA</fullName>
    </submittedName>
</protein>
<comment type="caution">
    <text evidence="3">The sequence shown here is derived from an EMBL/GenBank/DDBJ whole genome shotgun (WGS) entry which is preliminary data.</text>
</comment>
<evidence type="ECO:0000259" key="1">
    <source>
        <dbReference type="Pfam" id="PF00534"/>
    </source>
</evidence>
<organism evidence="3 4">
    <name type="scientific">Brumimicrobium salinarum</name>
    <dbReference type="NCBI Taxonomy" id="2058658"/>
    <lineage>
        <taxon>Bacteria</taxon>
        <taxon>Pseudomonadati</taxon>
        <taxon>Bacteroidota</taxon>
        <taxon>Flavobacteriia</taxon>
        <taxon>Flavobacteriales</taxon>
        <taxon>Crocinitomicaceae</taxon>
        <taxon>Brumimicrobium</taxon>
    </lineage>
</organism>
<keyword evidence="4" id="KW-1185">Reference proteome</keyword>
<dbReference type="SUPFAM" id="SSF53756">
    <property type="entry name" value="UDP-Glycosyltransferase/glycogen phosphorylase"/>
    <property type="match status" value="1"/>
</dbReference>
<dbReference type="GO" id="GO:0016757">
    <property type="term" value="F:glycosyltransferase activity"/>
    <property type="evidence" value="ECO:0007669"/>
    <property type="project" value="InterPro"/>
</dbReference>
<dbReference type="InterPro" id="IPR001296">
    <property type="entry name" value="Glyco_trans_1"/>
</dbReference>
<dbReference type="PANTHER" id="PTHR45947">
    <property type="entry name" value="SULFOQUINOVOSYL TRANSFERASE SQD2"/>
    <property type="match status" value="1"/>
</dbReference>
<dbReference type="GO" id="GO:0071793">
    <property type="term" value="P:bacillithiol biosynthetic process"/>
    <property type="evidence" value="ECO:0007669"/>
    <property type="project" value="InterPro"/>
</dbReference>
<reference evidence="3 4" key="1">
    <citation type="submission" date="2017-12" db="EMBL/GenBank/DDBJ databases">
        <title>The draft genome sequence of Brumimicrobium saltpan LHR20.</title>
        <authorList>
            <person name="Do Z.-J."/>
            <person name="Luo H.-R."/>
        </authorList>
    </citation>
    <scope>NUCLEOTIDE SEQUENCE [LARGE SCALE GENOMIC DNA]</scope>
    <source>
        <strain evidence="3 4">LHR20</strain>
    </source>
</reference>
<dbReference type="InterPro" id="IPR028098">
    <property type="entry name" value="Glyco_trans_4-like_N"/>
</dbReference>
<name>A0A2I0R176_9FLAO</name>
<feature type="domain" description="Glycosyltransferase subfamily 4-like N-terminal" evidence="2">
    <location>
        <begin position="11"/>
        <end position="177"/>
    </location>
</feature>
<dbReference type="EMBL" id="PJNI01000011">
    <property type="protein sequence ID" value="PKR80333.1"/>
    <property type="molecule type" value="Genomic_DNA"/>
</dbReference>
<proteinExistence type="predicted"/>
<gene>
    <name evidence="3" type="primary">bshA</name>
    <name evidence="3" type="ORF">CW751_10805</name>
</gene>
<evidence type="ECO:0000259" key="2">
    <source>
        <dbReference type="Pfam" id="PF13439"/>
    </source>
</evidence>
<accession>A0A2I0R176</accession>
<dbReference type="Proteomes" id="UP000236654">
    <property type="component" value="Unassembled WGS sequence"/>
</dbReference>
<sequence>MKIGIVLYPTFGGSGVVATELGKALAEKGHKIHFITYSQPVRLGSFRDNIFYHEVVVSNYPLFEYQPYETELASKMVDVVEYEKLDLLHVHYAIPHASAAFMAQQILKTKGIEIPFITTLHGTDITLVGRDKSFEPVISFCINQSNAVTAVSESLKEDTLKHFKTEREIQVIPNFIHSSPYNSSNTDLERRRKYAKDGERIICHVSNFRKVKRVEDVVRIFEKINQNVKSRLLLIGDGPERYNVELLCRELGTCDRVMMVGKIRDASSLMSLSDLFLLPSQTESFGLAALEAMAVGVPVISSNTGGIPEVNVNGYSGYLSDVGNVDEMAENAIKIISDENILNKFKHQAQLQSEKFCLKNILPLYEDLYEKVIASVRR</sequence>
<dbReference type="Pfam" id="PF00534">
    <property type="entry name" value="Glycos_transf_1"/>
    <property type="match status" value="1"/>
</dbReference>